<sequence length="80" mass="8767">MNNMAKVLILVALARGAQGFYLPGGDPYPYVEGEAVKLKVNKMTSEKTLLSEDYYGLPYSESESGSKMDRPNLSEFLAGD</sequence>
<evidence type="ECO:0000256" key="2">
    <source>
        <dbReference type="SAM" id="SignalP"/>
    </source>
</evidence>
<dbReference type="EMBL" id="AGNL01006466">
    <property type="protein sequence ID" value="EJK72019.1"/>
    <property type="molecule type" value="Genomic_DNA"/>
</dbReference>
<reference evidence="3 4" key="1">
    <citation type="journal article" date="2012" name="Genome Biol.">
        <title>Genome and low-iron response of an oceanic diatom adapted to chronic iron limitation.</title>
        <authorList>
            <person name="Lommer M."/>
            <person name="Specht M."/>
            <person name="Roy A.S."/>
            <person name="Kraemer L."/>
            <person name="Andreson R."/>
            <person name="Gutowska M.A."/>
            <person name="Wolf J."/>
            <person name="Bergner S.V."/>
            <person name="Schilhabel M.B."/>
            <person name="Klostermeier U.C."/>
            <person name="Beiko R.G."/>
            <person name="Rosenstiel P."/>
            <person name="Hippler M."/>
            <person name="Laroche J."/>
        </authorList>
    </citation>
    <scope>NUCLEOTIDE SEQUENCE [LARGE SCALE GENOMIC DNA]</scope>
    <source>
        <strain evidence="3 4">CCMP1005</strain>
    </source>
</reference>
<feature type="non-terminal residue" evidence="3">
    <location>
        <position position="80"/>
    </location>
</feature>
<evidence type="ECO:0000313" key="3">
    <source>
        <dbReference type="EMBL" id="EJK72019.1"/>
    </source>
</evidence>
<dbReference type="Proteomes" id="UP000266841">
    <property type="component" value="Unassembled WGS sequence"/>
</dbReference>
<dbReference type="OrthoDB" id="1666796at2759"/>
<name>K0T4C5_THAOC</name>
<comment type="caution">
    <text evidence="3">The sequence shown here is derived from an EMBL/GenBank/DDBJ whole genome shotgun (WGS) entry which is preliminary data.</text>
</comment>
<keyword evidence="2" id="KW-0732">Signal</keyword>
<feature type="chain" id="PRO_5027841446" evidence="2">
    <location>
        <begin position="20"/>
        <end position="80"/>
    </location>
</feature>
<dbReference type="AlphaFoldDB" id="K0T4C5"/>
<evidence type="ECO:0000256" key="1">
    <source>
        <dbReference type="SAM" id="MobiDB-lite"/>
    </source>
</evidence>
<feature type="region of interest" description="Disordered" evidence="1">
    <location>
        <begin position="57"/>
        <end position="80"/>
    </location>
</feature>
<protein>
    <submittedName>
        <fullName evidence="3">Uncharacterized protein</fullName>
    </submittedName>
</protein>
<organism evidence="3 4">
    <name type="scientific">Thalassiosira oceanica</name>
    <name type="common">Marine diatom</name>
    <dbReference type="NCBI Taxonomy" id="159749"/>
    <lineage>
        <taxon>Eukaryota</taxon>
        <taxon>Sar</taxon>
        <taxon>Stramenopiles</taxon>
        <taxon>Ochrophyta</taxon>
        <taxon>Bacillariophyta</taxon>
        <taxon>Coscinodiscophyceae</taxon>
        <taxon>Thalassiosirophycidae</taxon>
        <taxon>Thalassiosirales</taxon>
        <taxon>Thalassiosiraceae</taxon>
        <taxon>Thalassiosira</taxon>
    </lineage>
</organism>
<gene>
    <name evidence="3" type="ORF">THAOC_06489</name>
</gene>
<keyword evidence="4" id="KW-1185">Reference proteome</keyword>
<feature type="signal peptide" evidence="2">
    <location>
        <begin position="1"/>
        <end position="19"/>
    </location>
</feature>
<evidence type="ECO:0000313" key="4">
    <source>
        <dbReference type="Proteomes" id="UP000266841"/>
    </source>
</evidence>
<proteinExistence type="predicted"/>
<accession>K0T4C5</accession>